<keyword evidence="2" id="KW-1185">Reference proteome</keyword>
<dbReference type="AlphaFoldDB" id="A0A8J3EM56"/>
<evidence type="ECO:0000313" key="1">
    <source>
        <dbReference type="EMBL" id="GGH83754.1"/>
    </source>
</evidence>
<accession>A0A8J3EM56</accession>
<evidence type="ECO:0000313" key="2">
    <source>
        <dbReference type="Proteomes" id="UP000656813"/>
    </source>
</evidence>
<sequence>MINNVADYQTSTIFLKSIDSIFISCYNDLVALKRDENGLKKVIDNTLIA</sequence>
<proteinExistence type="predicted"/>
<dbReference type="EMBL" id="BMFV01000019">
    <property type="protein sequence ID" value="GGH83754.1"/>
    <property type="molecule type" value="Genomic_DNA"/>
</dbReference>
<name>A0A8J3EM56_9BACL</name>
<gene>
    <name evidence="1" type="ORF">GCM10007096_25240</name>
</gene>
<comment type="caution">
    <text evidence="1">The sequence shown here is derived from an EMBL/GenBank/DDBJ whole genome shotgun (WGS) entry which is preliminary data.</text>
</comment>
<protein>
    <submittedName>
        <fullName evidence="1">Uncharacterized protein</fullName>
    </submittedName>
</protein>
<organism evidence="1 2">
    <name type="scientific">Pullulanibacillus pueri</name>
    <dbReference type="NCBI Taxonomy" id="1437324"/>
    <lineage>
        <taxon>Bacteria</taxon>
        <taxon>Bacillati</taxon>
        <taxon>Bacillota</taxon>
        <taxon>Bacilli</taxon>
        <taxon>Bacillales</taxon>
        <taxon>Sporolactobacillaceae</taxon>
        <taxon>Pullulanibacillus</taxon>
    </lineage>
</organism>
<dbReference type="Proteomes" id="UP000656813">
    <property type="component" value="Unassembled WGS sequence"/>
</dbReference>
<reference evidence="1" key="2">
    <citation type="submission" date="2020-09" db="EMBL/GenBank/DDBJ databases">
        <authorList>
            <person name="Sun Q."/>
            <person name="Zhou Y."/>
        </authorList>
    </citation>
    <scope>NUCLEOTIDE SEQUENCE</scope>
    <source>
        <strain evidence="1">CGMCC 1.12777</strain>
    </source>
</reference>
<reference evidence="1" key="1">
    <citation type="journal article" date="2014" name="Int. J. Syst. Evol. Microbiol.">
        <title>Complete genome sequence of Corynebacterium casei LMG S-19264T (=DSM 44701T), isolated from a smear-ripened cheese.</title>
        <authorList>
            <consortium name="US DOE Joint Genome Institute (JGI-PGF)"/>
            <person name="Walter F."/>
            <person name="Albersmeier A."/>
            <person name="Kalinowski J."/>
            <person name="Ruckert C."/>
        </authorList>
    </citation>
    <scope>NUCLEOTIDE SEQUENCE</scope>
    <source>
        <strain evidence="1">CGMCC 1.12777</strain>
    </source>
</reference>